<dbReference type="Pfam" id="PF14648">
    <property type="entry name" value="FAM91_C"/>
    <property type="match status" value="1"/>
</dbReference>
<dbReference type="InterPro" id="IPR028097">
    <property type="entry name" value="FAM91_C_dom"/>
</dbReference>
<dbReference type="PANTHER" id="PTHR28441:SF2">
    <property type="entry name" value="PROTEIN FAM91A1"/>
    <property type="match status" value="1"/>
</dbReference>
<reference evidence="4" key="2">
    <citation type="submission" date="2014-07" db="EMBL/GenBank/DDBJ databases">
        <authorList>
            <person name="Hull J."/>
        </authorList>
    </citation>
    <scope>NUCLEOTIDE SEQUENCE</scope>
</reference>
<reference evidence="4" key="1">
    <citation type="journal article" date="2014" name="PLoS ONE">
        <title>Transcriptome-Based Identification of ABC Transporters in the Western Tarnished Plant Bug Lygus hesperus.</title>
        <authorList>
            <person name="Hull J.J."/>
            <person name="Chaney K."/>
            <person name="Geib S.M."/>
            <person name="Fabrick J.A."/>
            <person name="Brent C.S."/>
            <person name="Walsh D."/>
            <person name="Lavine L.C."/>
        </authorList>
    </citation>
    <scope>NUCLEOTIDE SEQUENCE</scope>
</reference>
<dbReference type="InterPro" id="IPR028091">
    <property type="entry name" value="FAM91_N_dom"/>
</dbReference>
<dbReference type="EMBL" id="GBHO01030119">
    <property type="protein sequence ID" value="JAG13485.1"/>
    <property type="molecule type" value="Transcribed_RNA"/>
</dbReference>
<accession>A0A0A9X8Q7</accession>
<organism evidence="4">
    <name type="scientific">Lygus hesperus</name>
    <name type="common">Western plant bug</name>
    <dbReference type="NCBI Taxonomy" id="30085"/>
    <lineage>
        <taxon>Eukaryota</taxon>
        <taxon>Metazoa</taxon>
        <taxon>Ecdysozoa</taxon>
        <taxon>Arthropoda</taxon>
        <taxon>Hexapoda</taxon>
        <taxon>Insecta</taxon>
        <taxon>Pterygota</taxon>
        <taxon>Neoptera</taxon>
        <taxon>Paraneoptera</taxon>
        <taxon>Hemiptera</taxon>
        <taxon>Heteroptera</taxon>
        <taxon>Panheteroptera</taxon>
        <taxon>Cimicomorpha</taxon>
        <taxon>Miridae</taxon>
        <taxon>Mirini</taxon>
        <taxon>Lygus</taxon>
    </lineage>
</organism>
<gene>
    <name evidence="4" type="primary">fam91a1</name>
    <name evidence="4" type="ORF">CM83_50116</name>
</gene>
<dbReference type="AlphaFoldDB" id="A0A0A9X8Q7"/>
<evidence type="ECO:0000259" key="3">
    <source>
        <dbReference type="Pfam" id="PF14648"/>
    </source>
</evidence>
<proteinExistence type="inferred from homology"/>
<feature type="domain" description="FAM91 C-terminal" evidence="3">
    <location>
        <begin position="349"/>
        <end position="847"/>
    </location>
</feature>
<protein>
    <submittedName>
        <fullName evidence="4">Protein FAM91A1</fullName>
    </submittedName>
</protein>
<sequence>MNSDVELHILENAPWEKLPANTKQSLGNSQKEYEKAVVNFSIKNQLRFRGNLVRHIRKNEQKYYEELLTYSQGSLLLYPYHLSDIIVKGLRVTPFQYYTKVLEIIMDSERSYDSLPNFTAADCLRLLGIGRNEYIDLMNQCRSGRKLFRRKNVKDLLPAKPIDIHIEPWWVVDTGYITEDDIKLVSQAEKSMIDKIIDSGEQRAGDLDYNLVHSLYKKGLVFLNVPIESTDFIVVPPLEGFVMNRVLGDNFETLLYKIFVSIDEHTSVGELAGVLQTDLKSVKQAVSLYCRLGFARKKVPESENWHPTWNPAHSKMVLSPTTEIMPSFSKVYSDLSSPLEEDVDNSPRKTKIAFLFDSTLTAFLMMGNLSPGLKSHAVTMFEVGKLTDESMDSFLCELEKVSTARDDSEGEARRYFEHALVLRATILALRHRGLDLVRCESLQSLDKETCTRLLNKNYKLLVSMAPLSGEVTPIVSKSPPHLGPPCPLAHSPWFKLFLYHITGSGPPSLLLARGTRLSKLPALLRGCEKVLITSWGHDPAVIPVSNLLFTLNDALCYSPILAQVHSSTNKGSDTHLVPFPFPDNPDLENGTGLWKHHPAIVKLNDEIDLVHSCGYITMVQIKSPNYPTKLPSKDMLSLSLSPHQHLQPVDTPATPSSVEAWIQSISTGVSQLNMKQFTSSPVKEEETDAEVDTSSEIIGVDCADVLEQELNDLDSNQSSPSRDIDETKEDILCPLPLSVNLADRRVSHSTINLADWSLLDCTFGVPLFDADVNKVITSAVVNRLCYHSSLSKLVLSNEALSSRLASFVEQVQGWGDEKISSDSSFSFNTNQNNWPVISVTFNKGQLSPWDYE</sequence>
<dbReference type="Pfam" id="PF14647">
    <property type="entry name" value="FAM91_N"/>
    <property type="match status" value="1"/>
</dbReference>
<evidence type="ECO:0000259" key="2">
    <source>
        <dbReference type="Pfam" id="PF14647"/>
    </source>
</evidence>
<dbReference type="InterPro" id="IPR039199">
    <property type="entry name" value="FAM91"/>
</dbReference>
<name>A0A0A9X8Q7_LYGHE</name>
<evidence type="ECO:0000256" key="1">
    <source>
        <dbReference type="ARBA" id="ARBA00010319"/>
    </source>
</evidence>
<comment type="similarity">
    <text evidence="1">Belongs to the FAM91 family.</text>
</comment>
<dbReference type="PANTHER" id="PTHR28441">
    <property type="entry name" value="PROTEIN FAM91A1"/>
    <property type="match status" value="1"/>
</dbReference>
<feature type="domain" description="FAM91 N-terminal" evidence="2">
    <location>
        <begin position="9"/>
        <end position="309"/>
    </location>
</feature>
<evidence type="ECO:0000313" key="4">
    <source>
        <dbReference type="EMBL" id="JAG13485.1"/>
    </source>
</evidence>